<dbReference type="AlphaFoldDB" id="A0A1D6E2N2"/>
<dbReference type="EMBL" id="CM007648">
    <property type="protein sequence ID" value="ONM14868.1"/>
    <property type="molecule type" value="Genomic_DNA"/>
</dbReference>
<accession>A0A1D6E2N2</accession>
<organism evidence="1">
    <name type="scientific">Zea mays</name>
    <name type="common">Maize</name>
    <dbReference type="NCBI Taxonomy" id="4577"/>
    <lineage>
        <taxon>Eukaryota</taxon>
        <taxon>Viridiplantae</taxon>
        <taxon>Streptophyta</taxon>
        <taxon>Embryophyta</taxon>
        <taxon>Tracheophyta</taxon>
        <taxon>Spermatophyta</taxon>
        <taxon>Magnoliopsida</taxon>
        <taxon>Liliopsida</taxon>
        <taxon>Poales</taxon>
        <taxon>Poaceae</taxon>
        <taxon>PACMAD clade</taxon>
        <taxon>Panicoideae</taxon>
        <taxon>Andropogonodae</taxon>
        <taxon>Andropogoneae</taxon>
        <taxon>Tripsacinae</taxon>
        <taxon>Zea</taxon>
    </lineage>
</organism>
<proteinExistence type="predicted"/>
<gene>
    <name evidence="1" type="ORF">ZEAMMB73_Zm00001d002640</name>
</gene>
<sequence length="42" mass="4654">MNPFTSSILFSISSQRSTMVLIVTVALVEFMKYDCKASFGGF</sequence>
<protein>
    <submittedName>
        <fullName evidence="1">Uncharacterized protein</fullName>
    </submittedName>
</protein>
<name>A0A1D6E2N2_MAIZE</name>
<evidence type="ECO:0000313" key="1">
    <source>
        <dbReference type="EMBL" id="ONM14868.1"/>
    </source>
</evidence>
<dbReference type="EMBL" id="CM007648">
    <property type="protein sequence ID" value="ONM14871.1"/>
    <property type="molecule type" value="Genomic_DNA"/>
</dbReference>
<reference evidence="1" key="1">
    <citation type="submission" date="2015-12" db="EMBL/GenBank/DDBJ databases">
        <title>Update maize B73 reference genome by single molecule sequencing technologies.</title>
        <authorList>
            <consortium name="Maize Genome Sequencing Project"/>
            <person name="Ware D."/>
        </authorList>
    </citation>
    <scope>NUCLEOTIDE SEQUENCE [LARGE SCALE GENOMIC DNA]</scope>
    <source>
        <tissue evidence="1">Seedling</tissue>
    </source>
</reference>
<dbReference type="EMBL" id="CM007648">
    <property type="protein sequence ID" value="ONM14862.1"/>
    <property type="molecule type" value="Genomic_DNA"/>
</dbReference>